<proteinExistence type="inferred from homology"/>
<feature type="region of interest" description="Disordered" evidence="4">
    <location>
        <begin position="621"/>
        <end position="654"/>
    </location>
</feature>
<feature type="compositionally biased region" description="Basic and acidic residues" evidence="4">
    <location>
        <begin position="65"/>
        <end position="93"/>
    </location>
</feature>
<dbReference type="Proteomes" id="UP001357485">
    <property type="component" value="Unassembled WGS sequence"/>
</dbReference>
<dbReference type="PANTHER" id="PTHR11142">
    <property type="entry name" value="PSEUDOURIDYLATE SYNTHASE"/>
    <property type="match status" value="1"/>
</dbReference>
<dbReference type="SUPFAM" id="SSF55120">
    <property type="entry name" value="Pseudouridine synthase"/>
    <property type="match status" value="1"/>
</dbReference>
<comment type="similarity">
    <text evidence="1">Belongs to the tRNA pseudouridine synthase TruA family.</text>
</comment>
<evidence type="ECO:0000259" key="5">
    <source>
        <dbReference type="Pfam" id="PF01416"/>
    </source>
</evidence>
<organism evidence="6 7">
    <name type="scientific">Cryomyces antarcticus</name>
    <dbReference type="NCBI Taxonomy" id="329879"/>
    <lineage>
        <taxon>Eukaryota</taxon>
        <taxon>Fungi</taxon>
        <taxon>Dikarya</taxon>
        <taxon>Ascomycota</taxon>
        <taxon>Pezizomycotina</taxon>
        <taxon>Dothideomycetes</taxon>
        <taxon>Dothideomycetes incertae sedis</taxon>
        <taxon>Cryomyces</taxon>
    </lineage>
</organism>
<comment type="caution">
    <text evidence="6">The sequence shown here is derived from an EMBL/GenBank/DDBJ whole genome shotgun (WGS) entry which is preliminary data.</text>
</comment>
<evidence type="ECO:0000313" key="6">
    <source>
        <dbReference type="EMBL" id="KAK5130739.1"/>
    </source>
</evidence>
<dbReference type="Pfam" id="PF01416">
    <property type="entry name" value="PseudoU_synth_1"/>
    <property type="match status" value="1"/>
</dbReference>
<dbReference type="InterPro" id="IPR001406">
    <property type="entry name" value="PsdUridine_synth_TruA"/>
</dbReference>
<evidence type="ECO:0000256" key="3">
    <source>
        <dbReference type="ARBA" id="ARBA00023235"/>
    </source>
</evidence>
<protein>
    <submittedName>
        <fullName evidence="6">tRNA pseudouridine synthase 1</fullName>
    </submittedName>
</protein>
<name>A0ABR0KU19_9PEZI</name>
<evidence type="ECO:0000256" key="1">
    <source>
        <dbReference type="ARBA" id="ARBA00009375"/>
    </source>
</evidence>
<sequence>MGEATDTQAAAMHSRDTKTENGSSGSVPARDSPDDSTPPHHGAGQKRKRFEQPKQLQHGKRNKRKDLGRSEWSRDQPDRRARNAAEQAKRRDGGDDENSVLPAAFSRDEIAAEDRRPKKKVAVMIGYSGSGYKGMQINTTERTIEGDLFTAFVKAGAISKANADDPKKSSLVRCARTDKGVHAAGNMISLKLIVEDDNIVQKINDNLSPQIRVWGIQRTIGSFSCYQACDSRWYEYLIPTHSFLPPHPSSWLGKKLVELADEVGDREGYEQRQEEVRAFWDEVEEKHIKPVLEKLEERTKELVMKASYETEEAGPEGEQTSGNEEAVKTAADIEQLVKVSNDTKPEDGASQEATEQAAIIVQAPAADSNSVAKDEIQPVEDPTSHSVTPLLPSIPASSSIATDVVQKKALDAAIKSLRSAYIAAKKAYRISPARTARVSAALAQYIGTRNYHNYTIQKPFRDASAKRVIKSFVANPVPIVIGGTEWLSLKVHGQSFMMHQIRKMVGMAALVVRCGCPVTRIADTFEDVKIGIPKVPGLGLLLERPVFDSYNERQAEKFGKEKLDFGKYEKELEDFKQREIYERIFREEERDNSFHQFFTHVDNFKEPHFLFVSSKGIPATQNAGAGSGKGMGKFRQPKLDVESEDESADVNEGG</sequence>
<keyword evidence="3" id="KW-0413">Isomerase</keyword>
<evidence type="ECO:0000256" key="4">
    <source>
        <dbReference type="SAM" id="MobiDB-lite"/>
    </source>
</evidence>
<evidence type="ECO:0000256" key="2">
    <source>
        <dbReference type="ARBA" id="ARBA00022694"/>
    </source>
</evidence>
<reference evidence="6 7" key="1">
    <citation type="submission" date="2023-08" db="EMBL/GenBank/DDBJ databases">
        <title>Black Yeasts Isolated from many extreme environments.</title>
        <authorList>
            <person name="Coleine C."/>
            <person name="Stajich J.E."/>
            <person name="Selbmann L."/>
        </authorList>
    </citation>
    <scope>NUCLEOTIDE SEQUENCE [LARGE SCALE GENOMIC DNA]</scope>
    <source>
        <strain evidence="6 7">CCFEE 536</strain>
    </source>
</reference>
<gene>
    <name evidence="6" type="primary">PUS1</name>
    <name evidence="6" type="ORF">LTR16_001314</name>
</gene>
<dbReference type="NCBIfam" id="TIGR00071">
    <property type="entry name" value="hisT_truA"/>
    <property type="match status" value="1"/>
</dbReference>
<dbReference type="PANTHER" id="PTHR11142:SF4">
    <property type="entry name" value="PSEUDOURIDYLATE SYNTHASE 1 HOMOLOG"/>
    <property type="match status" value="1"/>
</dbReference>
<feature type="region of interest" description="Disordered" evidence="4">
    <location>
        <begin position="1"/>
        <end position="103"/>
    </location>
</feature>
<dbReference type="InterPro" id="IPR020094">
    <property type="entry name" value="TruA/RsuA/RluB/E/F_N"/>
</dbReference>
<dbReference type="EMBL" id="JAVRRA010024683">
    <property type="protein sequence ID" value="KAK5130739.1"/>
    <property type="molecule type" value="Genomic_DNA"/>
</dbReference>
<dbReference type="CDD" id="cd02568">
    <property type="entry name" value="PseudoU_synth_PUS1_PUS2"/>
    <property type="match status" value="1"/>
</dbReference>
<evidence type="ECO:0000313" key="7">
    <source>
        <dbReference type="Proteomes" id="UP001357485"/>
    </source>
</evidence>
<dbReference type="InterPro" id="IPR020103">
    <property type="entry name" value="PsdUridine_synth_cat_dom_sf"/>
</dbReference>
<accession>A0ABR0KU19</accession>
<feature type="domain" description="Pseudouridine synthase I TruA alpha/beta" evidence="5">
    <location>
        <begin position="441"/>
        <end position="548"/>
    </location>
</feature>
<dbReference type="Gene3D" id="3.30.70.580">
    <property type="entry name" value="Pseudouridine synthase I, catalytic domain, N-terminal subdomain"/>
    <property type="match status" value="1"/>
</dbReference>
<dbReference type="Gene3D" id="3.30.70.660">
    <property type="entry name" value="Pseudouridine synthase I, catalytic domain, C-terminal subdomain"/>
    <property type="match status" value="1"/>
</dbReference>
<dbReference type="InterPro" id="IPR041708">
    <property type="entry name" value="PUS1/PUS2-like"/>
</dbReference>
<feature type="compositionally biased region" description="Acidic residues" evidence="4">
    <location>
        <begin position="642"/>
        <end position="654"/>
    </location>
</feature>
<dbReference type="InterPro" id="IPR020095">
    <property type="entry name" value="PsdUridine_synth_TruA_C"/>
</dbReference>
<dbReference type="InterPro" id="IPR020097">
    <property type="entry name" value="PsdUridine_synth_TruA_a/b_dom"/>
</dbReference>
<keyword evidence="7" id="KW-1185">Reference proteome</keyword>
<keyword evidence="2" id="KW-0819">tRNA processing</keyword>